<dbReference type="SUPFAM" id="SSF48452">
    <property type="entry name" value="TPR-like"/>
    <property type="match status" value="1"/>
</dbReference>
<keyword evidence="1" id="KW-0812">Transmembrane</keyword>
<dbReference type="EMBL" id="QXML01000012">
    <property type="protein sequence ID" value="RIW12723.1"/>
    <property type="molecule type" value="Genomic_DNA"/>
</dbReference>
<feature type="transmembrane region" description="Helical" evidence="1">
    <location>
        <begin position="89"/>
        <end position="107"/>
    </location>
</feature>
<protein>
    <recommendedName>
        <fullName evidence="4">Tetratricopeptide repeat protein</fullName>
    </recommendedName>
</protein>
<accession>A0A418PMN6</accession>
<feature type="transmembrane region" description="Helical" evidence="1">
    <location>
        <begin position="143"/>
        <end position="162"/>
    </location>
</feature>
<keyword evidence="3" id="KW-1185">Reference proteome</keyword>
<dbReference type="RefSeq" id="WP_119479288.1">
    <property type="nucleotide sequence ID" value="NZ_QXML01000012.1"/>
</dbReference>
<dbReference type="Gene3D" id="1.25.40.10">
    <property type="entry name" value="Tetratricopeptide repeat domain"/>
    <property type="match status" value="1"/>
</dbReference>
<name>A0A418PMN6_9BACT</name>
<organism evidence="2 3">
    <name type="scientific">Algoriphagus lacus</name>
    <dbReference type="NCBI Taxonomy" id="2056311"/>
    <lineage>
        <taxon>Bacteria</taxon>
        <taxon>Pseudomonadati</taxon>
        <taxon>Bacteroidota</taxon>
        <taxon>Cytophagia</taxon>
        <taxon>Cytophagales</taxon>
        <taxon>Cyclobacteriaceae</taxon>
        <taxon>Algoriphagus</taxon>
    </lineage>
</organism>
<keyword evidence="1" id="KW-0472">Membrane</keyword>
<proteinExistence type="predicted"/>
<comment type="caution">
    <text evidence="2">The sequence shown here is derived from an EMBL/GenBank/DDBJ whole genome shotgun (WGS) entry which is preliminary data.</text>
</comment>
<sequence>MLNNTSLPNSFAKILALLLLVTGVFFAFYSIIFGSPYYPNIAPAAFLDTVAIPLDWVNLGTLSFPIQVDNFLVFQEFHSLPPAFTLTESYLFGGIVFLISVSALALFSTFKKIPFLGAGAGWIILLTLANSNGLNIGTPSSSTPLIILISGTILPVIYFHVWKPDASFLLRWFSVFLTSGTALVTLIKLSSIDNPALYLAEQSLIIGLGMAVSWIFWQGHGLISGIYVLLARANQNLSVKISWQIIGVSALYILTLIFLLLDIKGEVNLPFPIFSPLYLILPIGILGWFSTSEKLGQVTDIAAEPPYLKALYLLGFSATFWVIWKLDISQNQAAEEFLKHLILYSQFGFSLFFIVYLMSNFLSVMDSGKSVDKILYKPFSLPYYHLRIGGMITILVVTIYMDAILAAQSNSLTTNILADYYYQTGKKLEASILYENSWTAFRRNPKAKNATAQLLFELNQPTLAKDHLDESLAEVPQVDNILLLSSRMIRENKPFEAVFYLENGLKRFPGNPYLVNNLALIYVKIQKPEDAFRLLTENQTAHPVLASNLIALQSKLQKEQEKTESGNELITRINNLARENFLAEPSNPEDLKNLRNALEKEASPMLIHAGIRNLFSIKSFTNTSEDIAWIDSISKREDFLDYLMQVQETASIRSLAAGRVSESVKNLNGLAFRNPGDAGYYLNLTAGILAQNIDFEKASKDIIAAEEKGFKAFRPYHLTILELGGFSEKAAELREKYQVPGTAASDEFLILISKFNQTTPEKLFDQWKALSSAEWKTNLSLLLLERKAHGLTKFQLNEIGNYLKGKVENEEKLMAFLQNPNWADQASLTSFMEFFQIGDELSANPYRTPLILSAAERLQDPLAQYELLNSASEFNKDPMLWIRKVQAARRIGLDNYATAALQEMSTWLTWDEIELLQGVNY</sequence>
<keyword evidence="1" id="KW-1133">Transmembrane helix</keyword>
<feature type="transmembrane region" description="Helical" evidence="1">
    <location>
        <begin position="273"/>
        <end position="289"/>
    </location>
</feature>
<feature type="transmembrane region" description="Helical" evidence="1">
    <location>
        <begin position="310"/>
        <end position="326"/>
    </location>
</feature>
<gene>
    <name evidence="2" type="ORF">D0X99_18170</name>
</gene>
<evidence type="ECO:0000313" key="2">
    <source>
        <dbReference type="EMBL" id="RIW12723.1"/>
    </source>
</evidence>
<dbReference type="OrthoDB" id="973593at2"/>
<evidence type="ECO:0008006" key="4">
    <source>
        <dbReference type="Google" id="ProtNLM"/>
    </source>
</evidence>
<feature type="transmembrane region" description="Helical" evidence="1">
    <location>
        <begin position="341"/>
        <end position="363"/>
    </location>
</feature>
<feature type="transmembrane region" description="Helical" evidence="1">
    <location>
        <begin position="241"/>
        <end position="261"/>
    </location>
</feature>
<evidence type="ECO:0000313" key="3">
    <source>
        <dbReference type="Proteomes" id="UP000283522"/>
    </source>
</evidence>
<feature type="transmembrane region" description="Helical" evidence="1">
    <location>
        <begin position="12"/>
        <end position="32"/>
    </location>
</feature>
<feature type="transmembrane region" description="Helical" evidence="1">
    <location>
        <begin position="204"/>
        <end position="229"/>
    </location>
</feature>
<feature type="transmembrane region" description="Helical" evidence="1">
    <location>
        <begin position="169"/>
        <end position="192"/>
    </location>
</feature>
<feature type="transmembrane region" description="Helical" evidence="1">
    <location>
        <begin position="384"/>
        <end position="407"/>
    </location>
</feature>
<dbReference type="AlphaFoldDB" id="A0A418PMN6"/>
<dbReference type="InterPro" id="IPR011990">
    <property type="entry name" value="TPR-like_helical_dom_sf"/>
</dbReference>
<reference evidence="2 3" key="1">
    <citation type="submission" date="2018-09" db="EMBL/GenBank/DDBJ databases">
        <authorList>
            <person name="Wang X."/>
            <person name="Du Z."/>
        </authorList>
    </citation>
    <scope>NUCLEOTIDE SEQUENCE [LARGE SCALE GENOMIC DNA]</scope>
    <source>
        <strain evidence="2 3">N3</strain>
    </source>
</reference>
<feature type="transmembrane region" description="Helical" evidence="1">
    <location>
        <begin position="114"/>
        <end position="131"/>
    </location>
</feature>
<dbReference type="Proteomes" id="UP000283522">
    <property type="component" value="Unassembled WGS sequence"/>
</dbReference>
<evidence type="ECO:0000256" key="1">
    <source>
        <dbReference type="SAM" id="Phobius"/>
    </source>
</evidence>